<dbReference type="GO" id="GO:0005634">
    <property type="term" value="C:nucleus"/>
    <property type="evidence" value="ECO:0007669"/>
    <property type="project" value="UniProtKB-SubCell"/>
</dbReference>
<dbReference type="OrthoDB" id="1077642at2759"/>
<evidence type="ECO:0000256" key="1">
    <source>
        <dbReference type="ARBA" id="ARBA00004123"/>
    </source>
</evidence>
<evidence type="ECO:0000256" key="3">
    <source>
        <dbReference type="ARBA" id="ARBA00023125"/>
    </source>
</evidence>
<dbReference type="InterPro" id="IPR003657">
    <property type="entry name" value="WRKY_dom"/>
</dbReference>
<evidence type="ECO:0000256" key="2">
    <source>
        <dbReference type="ARBA" id="ARBA00023015"/>
    </source>
</evidence>
<dbReference type="GO" id="GO:0000976">
    <property type="term" value="F:transcription cis-regulatory region binding"/>
    <property type="evidence" value="ECO:0007669"/>
    <property type="project" value="TreeGrafter"/>
</dbReference>
<evidence type="ECO:0000256" key="5">
    <source>
        <dbReference type="ARBA" id="ARBA00023242"/>
    </source>
</evidence>
<comment type="similarity">
    <text evidence="6">Belongs to the WRKY group II-e family.</text>
</comment>
<sequence length="336" mass="37337">MAELVADVEDWSLQAIVRGSSGDFAKMNVDMGFDGQDPFSDMLTSFPDMFDLSTGSSDELEGLYKPFYTASQNNTYELPNQTVIEFQGQAKPDGSGEEANYKPAHDDLYSDQSSGNSFVAGAAAGYTPKYKKRKNQHKRVVIQVTAEGLSADKWAWRKYGQKPIKGSPYPRSYYRCSSSKGCLARKQVEQSCNDPGLFIVTYTAEHSHSQPTRRNSLAGTIRQKFPSHNKNLKAATTKTAPPQKTEESCVSPQTPRQLLSDPSAIGFCASIKEENEAEDNDMRVVKSESGGGYSNDIDMSDFALDEDFFSGFEDFDDGFTNPEPQYFPVREECGWF</sequence>
<keyword evidence="10" id="KW-1185">Reference proteome</keyword>
<protein>
    <submittedName>
        <fullName evidence="9">WRKY DNA-binding protein 27</fullName>
    </submittedName>
</protein>
<dbReference type="Proteomes" id="UP000325081">
    <property type="component" value="Unassembled WGS sequence"/>
</dbReference>
<dbReference type="PANTHER" id="PTHR32096">
    <property type="entry name" value="WRKY TRANSCRIPTION FACTOR 30-RELATED-RELATED"/>
    <property type="match status" value="1"/>
</dbReference>
<dbReference type="SUPFAM" id="SSF118290">
    <property type="entry name" value="WRKY DNA-binding domain"/>
    <property type="match status" value="1"/>
</dbReference>
<comment type="caution">
    <text evidence="9">The sequence shown here is derived from an EMBL/GenBank/DDBJ whole genome shotgun (WGS) entry which is preliminary data.</text>
</comment>
<name>A0A5A7PK87_STRAF</name>
<evidence type="ECO:0000259" key="8">
    <source>
        <dbReference type="PROSITE" id="PS50811"/>
    </source>
</evidence>
<evidence type="ECO:0000256" key="6">
    <source>
        <dbReference type="ARBA" id="ARBA00060761"/>
    </source>
</evidence>
<feature type="region of interest" description="Disordered" evidence="7">
    <location>
        <begin position="233"/>
        <end position="256"/>
    </location>
</feature>
<dbReference type="Gene3D" id="2.20.25.80">
    <property type="entry name" value="WRKY domain"/>
    <property type="match status" value="1"/>
</dbReference>
<comment type="subcellular location">
    <subcellularLocation>
        <location evidence="1">Nucleus</location>
    </subcellularLocation>
</comment>
<evidence type="ECO:0000313" key="9">
    <source>
        <dbReference type="EMBL" id="GER33041.1"/>
    </source>
</evidence>
<dbReference type="GO" id="GO:0003700">
    <property type="term" value="F:DNA-binding transcription factor activity"/>
    <property type="evidence" value="ECO:0007669"/>
    <property type="project" value="InterPro"/>
</dbReference>
<gene>
    <name evidence="9" type="ORF">STAS_09146</name>
</gene>
<evidence type="ECO:0000256" key="4">
    <source>
        <dbReference type="ARBA" id="ARBA00023163"/>
    </source>
</evidence>
<dbReference type="PANTHER" id="PTHR32096:SF61">
    <property type="entry name" value="WRKY TRANSCRIPTION FACTOR 22"/>
    <property type="match status" value="1"/>
</dbReference>
<reference evidence="10" key="1">
    <citation type="journal article" date="2019" name="Curr. Biol.">
        <title>Genome Sequence of Striga asiatica Provides Insight into the Evolution of Plant Parasitism.</title>
        <authorList>
            <person name="Yoshida S."/>
            <person name="Kim S."/>
            <person name="Wafula E.K."/>
            <person name="Tanskanen J."/>
            <person name="Kim Y.M."/>
            <person name="Honaas L."/>
            <person name="Yang Z."/>
            <person name="Spallek T."/>
            <person name="Conn C.E."/>
            <person name="Ichihashi Y."/>
            <person name="Cheong K."/>
            <person name="Cui S."/>
            <person name="Der J.P."/>
            <person name="Gundlach H."/>
            <person name="Jiao Y."/>
            <person name="Hori C."/>
            <person name="Ishida J.K."/>
            <person name="Kasahara H."/>
            <person name="Kiba T."/>
            <person name="Kim M.S."/>
            <person name="Koo N."/>
            <person name="Laohavisit A."/>
            <person name="Lee Y.H."/>
            <person name="Lumba S."/>
            <person name="McCourt P."/>
            <person name="Mortimer J.C."/>
            <person name="Mutuku J.M."/>
            <person name="Nomura T."/>
            <person name="Sasaki-Sekimoto Y."/>
            <person name="Seto Y."/>
            <person name="Wang Y."/>
            <person name="Wakatake T."/>
            <person name="Sakakibara H."/>
            <person name="Demura T."/>
            <person name="Yamaguchi S."/>
            <person name="Yoneyama K."/>
            <person name="Manabe R.I."/>
            <person name="Nelson D.C."/>
            <person name="Schulman A.H."/>
            <person name="Timko M.P."/>
            <person name="dePamphilis C.W."/>
            <person name="Choi D."/>
            <person name="Shirasu K."/>
        </authorList>
    </citation>
    <scope>NUCLEOTIDE SEQUENCE [LARGE SCALE GENOMIC DNA]</scope>
    <source>
        <strain evidence="10">cv. UVA1</strain>
    </source>
</reference>
<keyword evidence="2" id="KW-0805">Transcription regulation</keyword>
<keyword evidence="5" id="KW-0539">Nucleus</keyword>
<feature type="domain" description="WRKY" evidence="8">
    <location>
        <begin position="145"/>
        <end position="211"/>
    </location>
</feature>
<feature type="compositionally biased region" description="Low complexity" evidence="7">
    <location>
        <begin position="233"/>
        <end position="243"/>
    </location>
</feature>
<dbReference type="InterPro" id="IPR036576">
    <property type="entry name" value="WRKY_dom_sf"/>
</dbReference>
<keyword evidence="4" id="KW-0804">Transcription</keyword>
<proteinExistence type="inferred from homology"/>
<dbReference type="AlphaFoldDB" id="A0A5A7PK87"/>
<dbReference type="EMBL" id="BKCP01004661">
    <property type="protein sequence ID" value="GER33041.1"/>
    <property type="molecule type" value="Genomic_DNA"/>
</dbReference>
<dbReference type="FunFam" id="2.20.25.80:FF:000007">
    <property type="entry name" value="WRKY transcription factor 22"/>
    <property type="match status" value="1"/>
</dbReference>
<dbReference type="PROSITE" id="PS50811">
    <property type="entry name" value="WRKY"/>
    <property type="match status" value="1"/>
</dbReference>
<organism evidence="9 10">
    <name type="scientific">Striga asiatica</name>
    <name type="common">Asiatic witchweed</name>
    <name type="synonym">Buchnera asiatica</name>
    <dbReference type="NCBI Taxonomy" id="4170"/>
    <lineage>
        <taxon>Eukaryota</taxon>
        <taxon>Viridiplantae</taxon>
        <taxon>Streptophyta</taxon>
        <taxon>Embryophyta</taxon>
        <taxon>Tracheophyta</taxon>
        <taxon>Spermatophyta</taxon>
        <taxon>Magnoliopsida</taxon>
        <taxon>eudicotyledons</taxon>
        <taxon>Gunneridae</taxon>
        <taxon>Pentapetalae</taxon>
        <taxon>asterids</taxon>
        <taxon>lamiids</taxon>
        <taxon>Lamiales</taxon>
        <taxon>Orobanchaceae</taxon>
        <taxon>Buchnereae</taxon>
        <taxon>Striga</taxon>
    </lineage>
</organism>
<evidence type="ECO:0000313" key="10">
    <source>
        <dbReference type="Proteomes" id="UP000325081"/>
    </source>
</evidence>
<dbReference type="SMART" id="SM00774">
    <property type="entry name" value="WRKY"/>
    <property type="match status" value="1"/>
</dbReference>
<evidence type="ECO:0000256" key="7">
    <source>
        <dbReference type="SAM" id="MobiDB-lite"/>
    </source>
</evidence>
<keyword evidence="3 9" id="KW-0238">DNA-binding</keyword>
<dbReference type="InterPro" id="IPR044810">
    <property type="entry name" value="WRKY_plant"/>
</dbReference>
<accession>A0A5A7PK87</accession>
<dbReference type="Pfam" id="PF03106">
    <property type="entry name" value="WRKY"/>
    <property type="match status" value="1"/>
</dbReference>